<protein>
    <submittedName>
        <fullName evidence="1">Uncharacterized protein</fullName>
    </submittedName>
</protein>
<dbReference type="EMBL" id="CP002786">
    <property type="protein sequence ID" value="AEF42115.1"/>
    <property type="molecule type" value="Genomic_DNA"/>
</dbReference>
<sequence length="51" mass="5113">MLGSHAHLAATTGRCSRWLSLFGGQVAPLRGAQVNQISFCVGAPMGAAGTG</sequence>
<gene>
    <name evidence="1" type="ordered locus">AS9A_3677</name>
</gene>
<dbReference type="AlphaFoldDB" id="F6EEX8"/>
<dbReference type="HOGENOM" id="CLU_3094866_0_0_11"/>
<dbReference type="KEGG" id="asd:AS9A_3677"/>
<name>F6EEX8_HOYSD</name>
<evidence type="ECO:0000313" key="1">
    <source>
        <dbReference type="EMBL" id="AEF42115.1"/>
    </source>
</evidence>
<evidence type="ECO:0000313" key="2">
    <source>
        <dbReference type="Proteomes" id="UP000009235"/>
    </source>
</evidence>
<reference evidence="1 2" key="1">
    <citation type="journal article" date="2011" name="J. Bacteriol.">
        <title>Complete genome sequence of Amycolicicoccus subflavus DQS3-9A1T, an actinomycete isolated from crude oil-polluted soil.</title>
        <authorList>
            <person name="Cai M."/>
            <person name="Chen W.M."/>
            <person name="Nie Y."/>
            <person name="Chi C.Q."/>
            <person name="Wang Y.N."/>
            <person name="Tang Y.Q."/>
            <person name="Li G.Y."/>
            <person name="Wu X.L."/>
        </authorList>
    </citation>
    <scope>NUCLEOTIDE SEQUENCE [LARGE SCALE GENOMIC DNA]</scope>
    <source>
        <strain evidence="2">DSM 45089 / DQS3-9A1</strain>
    </source>
</reference>
<organism evidence="1 2">
    <name type="scientific">Hoyosella subflava (strain DSM 45089 / JCM 17490 / NBRC 109087 / DQS3-9A1)</name>
    <name type="common">Amycolicicoccus subflavus</name>
    <dbReference type="NCBI Taxonomy" id="443218"/>
    <lineage>
        <taxon>Bacteria</taxon>
        <taxon>Bacillati</taxon>
        <taxon>Actinomycetota</taxon>
        <taxon>Actinomycetes</taxon>
        <taxon>Mycobacteriales</taxon>
        <taxon>Hoyosellaceae</taxon>
        <taxon>Hoyosella</taxon>
    </lineage>
</organism>
<proteinExistence type="predicted"/>
<accession>F6EEX8</accession>
<keyword evidence="2" id="KW-1185">Reference proteome</keyword>
<dbReference type="Proteomes" id="UP000009235">
    <property type="component" value="Chromosome"/>
</dbReference>